<evidence type="ECO:0000256" key="1">
    <source>
        <dbReference type="ARBA" id="ARBA00001947"/>
    </source>
</evidence>
<evidence type="ECO:0000256" key="3">
    <source>
        <dbReference type="ARBA" id="ARBA00022723"/>
    </source>
</evidence>
<evidence type="ECO:0000313" key="7">
    <source>
        <dbReference type="EMBL" id="MDA0177754.1"/>
    </source>
</evidence>
<keyword evidence="5" id="KW-0862">Zinc</keyword>
<sequence>MKKIVILLFTVLSVVACKKDAKQEQDVVEENKKVPLKLYMFDGGTVQVNMLGIFAQDDAYKDQSKTFADAIYLIQHPKGNILWDAGLSEDLIDQKPFTTSEGAFTVSRKAGIEEQLKSIGLTPKDIDYLALSHTHFDHSGSASKLTDATWIVQEEEYNYVTSEEQQTANKANYDAIKDLKNIKKINGDFDVFGDGSIVIVSTPGHTPGHQSLFVDLDMTGPLFLTGDLYHMEESRTHHRVPVFNHDVDQTLTSMEVFEKYAEQKGARVIIQHSQNDYNTLNPAPEPNL</sequence>
<organism evidence="7 8">
    <name type="scientific">Mesoflavibacter profundi</name>
    <dbReference type="NCBI Taxonomy" id="2708110"/>
    <lineage>
        <taxon>Bacteria</taxon>
        <taxon>Pseudomonadati</taxon>
        <taxon>Bacteroidota</taxon>
        <taxon>Flavobacteriia</taxon>
        <taxon>Flavobacteriales</taxon>
        <taxon>Flavobacteriaceae</taxon>
        <taxon>Mesoflavibacter</taxon>
    </lineage>
</organism>
<comment type="caution">
    <text evidence="7">The sequence shown here is derived from an EMBL/GenBank/DDBJ whole genome shotgun (WGS) entry which is preliminary data.</text>
</comment>
<dbReference type="SUPFAM" id="SSF56281">
    <property type="entry name" value="Metallo-hydrolase/oxidoreductase"/>
    <property type="match status" value="1"/>
</dbReference>
<evidence type="ECO:0000313" key="8">
    <source>
        <dbReference type="Proteomes" id="UP001149142"/>
    </source>
</evidence>
<evidence type="ECO:0000256" key="4">
    <source>
        <dbReference type="ARBA" id="ARBA00022801"/>
    </source>
</evidence>
<comment type="similarity">
    <text evidence="2">Belongs to the metallo-beta-lactamase superfamily.</text>
</comment>
<dbReference type="InterPro" id="IPR001279">
    <property type="entry name" value="Metallo-B-lactamas"/>
</dbReference>
<name>A0ABT4S116_9FLAO</name>
<dbReference type="PANTHER" id="PTHR42978">
    <property type="entry name" value="QUORUM-QUENCHING LACTONASE YTNP-RELATED-RELATED"/>
    <property type="match status" value="1"/>
</dbReference>
<dbReference type="PANTHER" id="PTHR42978:SF2">
    <property type="entry name" value="102 KBASES UNSTABLE REGION: FROM 1 TO 119443"/>
    <property type="match status" value="1"/>
</dbReference>
<dbReference type="InterPro" id="IPR036866">
    <property type="entry name" value="RibonucZ/Hydroxyglut_hydro"/>
</dbReference>
<dbReference type="EMBL" id="JAPFGC010000002">
    <property type="protein sequence ID" value="MDA0177754.1"/>
    <property type="molecule type" value="Genomic_DNA"/>
</dbReference>
<dbReference type="InterPro" id="IPR051013">
    <property type="entry name" value="MBL_superfamily_lactonases"/>
</dbReference>
<keyword evidence="4" id="KW-0378">Hydrolase</keyword>
<dbReference type="Pfam" id="PF00753">
    <property type="entry name" value="Lactamase_B"/>
    <property type="match status" value="1"/>
</dbReference>
<keyword evidence="3" id="KW-0479">Metal-binding</keyword>
<reference evidence="7" key="1">
    <citation type="submission" date="2022-11" db="EMBL/GenBank/DDBJ databases">
        <title>Refractory cell wall polysaccharides provide important carbon source for microbial heterotrophs in the hadal ocean.</title>
        <authorList>
            <person name="Zhu X."/>
        </authorList>
    </citation>
    <scope>NUCLEOTIDE SEQUENCE</scope>
    <source>
        <strain evidence="7">MTRN7</strain>
    </source>
</reference>
<accession>A0ABT4S116</accession>
<gene>
    <name evidence="7" type="ORF">OOZ35_09650</name>
</gene>
<evidence type="ECO:0000259" key="6">
    <source>
        <dbReference type="SMART" id="SM00849"/>
    </source>
</evidence>
<evidence type="ECO:0000256" key="5">
    <source>
        <dbReference type="ARBA" id="ARBA00022833"/>
    </source>
</evidence>
<dbReference type="RefSeq" id="WP_106687906.1">
    <property type="nucleotide sequence ID" value="NZ_CP061703.1"/>
</dbReference>
<dbReference type="Gene3D" id="3.60.15.10">
    <property type="entry name" value="Ribonuclease Z/Hydroxyacylglutathione hydrolase-like"/>
    <property type="match status" value="1"/>
</dbReference>
<evidence type="ECO:0000256" key="2">
    <source>
        <dbReference type="ARBA" id="ARBA00007749"/>
    </source>
</evidence>
<dbReference type="SMART" id="SM00849">
    <property type="entry name" value="Lactamase_B"/>
    <property type="match status" value="1"/>
</dbReference>
<comment type="cofactor">
    <cofactor evidence="1">
        <name>Zn(2+)</name>
        <dbReference type="ChEBI" id="CHEBI:29105"/>
    </cofactor>
</comment>
<dbReference type="PROSITE" id="PS51257">
    <property type="entry name" value="PROKAR_LIPOPROTEIN"/>
    <property type="match status" value="1"/>
</dbReference>
<proteinExistence type="inferred from homology"/>
<keyword evidence="8" id="KW-1185">Reference proteome</keyword>
<protein>
    <submittedName>
        <fullName evidence="7">N-acyl homoserine lactonase family protein</fullName>
    </submittedName>
</protein>
<dbReference type="Proteomes" id="UP001149142">
    <property type="component" value="Unassembled WGS sequence"/>
</dbReference>
<feature type="domain" description="Metallo-beta-lactamase" evidence="6">
    <location>
        <begin position="68"/>
        <end position="272"/>
    </location>
</feature>
<dbReference type="CDD" id="cd07729">
    <property type="entry name" value="AHL_lactonase_MBL-fold"/>
    <property type="match status" value="1"/>
</dbReference>